<organism evidence="4">
    <name type="scientific">freshwater metagenome</name>
    <dbReference type="NCBI Taxonomy" id="449393"/>
    <lineage>
        <taxon>unclassified sequences</taxon>
        <taxon>metagenomes</taxon>
        <taxon>ecological metagenomes</taxon>
    </lineage>
</organism>
<dbReference type="PROSITE" id="PS51186">
    <property type="entry name" value="GNAT"/>
    <property type="match status" value="1"/>
</dbReference>
<dbReference type="GO" id="GO:0016747">
    <property type="term" value="F:acyltransferase activity, transferring groups other than amino-acyl groups"/>
    <property type="evidence" value="ECO:0007669"/>
    <property type="project" value="InterPro"/>
</dbReference>
<dbReference type="EMBL" id="CAFBNG010000013">
    <property type="protein sequence ID" value="CAB4932281.1"/>
    <property type="molecule type" value="Genomic_DNA"/>
</dbReference>
<accession>A0A6J7IND7</accession>
<protein>
    <submittedName>
        <fullName evidence="4">Unannotated protein</fullName>
    </submittedName>
</protein>
<evidence type="ECO:0000259" key="3">
    <source>
        <dbReference type="PROSITE" id="PS51186"/>
    </source>
</evidence>
<proteinExistence type="predicted"/>
<dbReference type="CDD" id="cd04301">
    <property type="entry name" value="NAT_SF"/>
    <property type="match status" value="1"/>
</dbReference>
<evidence type="ECO:0000256" key="1">
    <source>
        <dbReference type="ARBA" id="ARBA00022679"/>
    </source>
</evidence>
<evidence type="ECO:0000313" key="4">
    <source>
        <dbReference type="EMBL" id="CAB4932281.1"/>
    </source>
</evidence>
<evidence type="ECO:0000256" key="2">
    <source>
        <dbReference type="ARBA" id="ARBA00023315"/>
    </source>
</evidence>
<reference evidence="4" key="1">
    <citation type="submission" date="2020-05" db="EMBL/GenBank/DDBJ databases">
        <authorList>
            <person name="Chiriac C."/>
            <person name="Salcher M."/>
            <person name="Ghai R."/>
            <person name="Kavagutti S V."/>
        </authorList>
    </citation>
    <scope>NUCLEOTIDE SEQUENCE</scope>
</reference>
<dbReference type="PANTHER" id="PTHR43420">
    <property type="entry name" value="ACETYLTRANSFERASE"/>
    <property type="match status" value="1"/>
</dbReference>
<dbReference type="InterPro" id="IPR016181">
    <property type="entry name" value="Acyl_CoA_acyltransferase"/>
</dbReference>
<gene>
    <name evidence="4" type="ORF">UFOPK3774_00131</name>
</gene>
<dbReference type="InterPro" id="IPR050680">
    <property type="entry name" value="YpeA/RimI_acetyltransf"/>
</dbReference>
<dbReference type="SUPFAM" id="SSF55729">
    <property type="entry name" value="Acyl-CoA N-acyltransferases (Nat)"/>
    <property type="match status" value="1"/>
</dbReference>
<dbReference type="Pfam" id="PF24553">
    <property type="entry name" value="Rv0428c_C"/>
    <property type="match status" value="1"/>
</dbReference>
<keyword evidence="2" id="KW-0012">Acyltransferase</keyword>
<feature type="domain" description="N-acetyltransferase" evidence="3">
    <location>
        <begin position="172"/>
        <end position="317"/>
    </location>
</feature>
<dbReference type="Gene3D" id="3.40.630.30">
    <property type="match status" value="1"/>
</dbReference>
<sequence>MGFGEIGVELIGSRVTIRLKEATGGFRDIVGILKTLTSLQKSDGTVATFNPSEIAIWRKIEAPTLKAGQGAPYSLRIREMELIADASWESAEKATVGDWLLRADGKFTYRANSVLPTGAAPWGEPGSDLDAALISVVDFYRSRNLKPIFQVPLPLYEELDRKLESDGWQTGVTMHYMIADLEESYAVSDNYRDSTQPSPEWLAVQADEGTLPIMERTSARYGWIENNGAIAAVGRAGLVKDWCVLARIFVPENLRGKGYAKSLMSGLLDSARKAGATKALLQVDSENAPAIALYEKFGFRTHHQGRFRILEKTLPLISECC</sequence>
<dbReference type="InterPro" id="IPR056935">
    <property type="entry name" value="Rv0428c-like_C"/>
</dbReference>
<dbReference type="AlphaFoldDB" id="A0A6J7IND7"/>
<keyword evidence="1" id="KW-0808">Transferase</keyword>
<name>A0A6J7IND7_9ZZZZ</name>
<dbReference type="InterPro" id="IPR000182">
    <property type="entry name" value="GNAT_dom"/>
</dbReference>